<dbReference type="PRINTS" id="PR00420">
    <property type="entry name" value="RNGMNOXGNASE"/>
</dbReference>
<dbReference type="AlphaFoldDB" id="A0A9P4X320"/>
<keyword evidence="3" id="KW-0560">Oxidoreductase</keyword>
<proteinExistence type="predicted"/>
<accession>A0A9P4X320</accession>
<evidence type="ECO:0000256" key="1">
    <source>
        <dbReference type="ARBA" id="ARBA00022630"/>
    </source>
</evidence>
<dbReference type="Proteomes" id="UP000801864">
    <property type="component" value="Unassembled WGS sequence"/>
</dbReference>
<keyword evidence="6" id="KW-1185">Reference proteome</keyword>
<reference evidence="5 6" key="1">
    <citation type="submission" date="2018-06" db="EMBL/GenBank/DDBJ databases">
        <title>Genome analysis of cellulolytic fungus Trichoderma lentiforme CFAM-422.</title>
        <authorList>
            <person name="Steindorff A.S."/>
            <person name="Formighieri E.F."/>
            <person name="Midorikawa G.E.O."/>
            <person name="Tamietti M.S."/>
            <person name="Ramos E.Z."/>
            <person name="Silva A.S."/>
            <person name="Bon E.P.S."/>
            <person name="Mendes T.D."/>
            <person name="Damaso M.C.T."/>
            <person name="Favaro L.C.L."/>
        </authorList>
    </citation>
    <scope>NUCLEOTIDE SEQUENCE [LARGE SCALE GENOMIC DNA]</scope>
    <source>
        <strain evidence="5 6">CFAM-422</strain>
    </source>
</reference>
<dbReference type="GO" id="GO:0071949">
    <property type="term" value="F:FAD binding"/>
    <property type="evidence" value="ECO:0007669"/>
    <property type="project" value="InterPro"/>
</dbReference>
<name>A0A9P4X320_9HYPO</name>
<dbReference type="GO" id="GO:0016491">
    <property type="term" value="F:oxidoreductase activity"/>
    <property type="evidence" value="ECO:0007669"/>
    <property type="project" value="UniProtKB-KW"/>
</dbReference>
<keyword evidence="2" id="KW-0274">FAD</keyword>
<protein>
    <recommendedName>
        <fullName evidence="4">FAD-binding domain-containing protein</fullName>
    </recommendedName>
</protein>
<evidence type="ECO:0000313" key="5">
    <source>
        <dbReference type="EMBL" id="KAF3054707.1"/>
    </source>
</evidence>
<sequence>MGKANTNSLVCYENYSMEETQVLIVGAGPSGLALGLALARFQVRSVILEKDSEVTTDPRGVYLTGDAVRILYDLGLENEVSTIGHEVHKISFHRSTFGTKPYYSMNIGTRDVLQQAVPEGILQSQPRLESALREKMRNSRYCTLRTACRVIKITHDDLPSAEYIDGQGKRHKIRSEWLVGADGKVGIVRKHFLEPTAGIIQEEGKYPYNGTWIAANLKISIPTPQTHPTYPLWDLGYSPEAVYNLFWPEGWHFCGPPGKATATGRFGPPEERMWRHELCQSDWDDSMDAESLFWGHLKPMITRERDDDRGCDFSSPIQFPVDCITILRCRPYRFAHKVVNRWFHKRVVLIGDAAHVFPPFAGQGIASGVRDAHQLAWRLALLLRSKSQGKALVNNILGSWAIERRKSVDDAAKFTMLNGYLCNNEPSIWLRMLLHLAMFLESNQFSFQFLDPQAIVERRGFTHVQGGFFLENNHGGARLTQMYVQSNEGISILSDTLLRSGDCIFTIIAICNGADDSRIYQDAKEAVEGSGIDPAVLSTSSIVMLSPSYSGGCIKPVESVSGEQVQMFSPAMHPGGRPGMSPQPNGHAYLDRLGRSTRFALLRPDFFAVFCCKNVKELEKCLSWLKKRLVPQE</sequence>
<gene>
    <name evidence="5" type="ORF">CFAM422_013310</name>
</gene>
<evidence type="ECO:0000256" key="3">
    <source>
        <dbReference type="ARBA" id="ARBA00023002"/>
    </source>
</evidence>
<dbReference type="InterPro" id="IPR050631">
    <property type="entry name" value="PheA/TfdB_FAD_monoxygenase"/>
</dbReference>
<evidence type="ECO:0000256" key="2">
    <source>
        <dbReference type="ARBA" id="ARBA00022827"/>
    </source>
</evidence>
<dbReference type="SUPFAM" id="SSF51905">
    <property type="entry name" value="FAD/NAD(P)-binding domain"/>
    <property type="match status" value="1"/>
</dbReference>
<evidence type="ECO:0000313" key="6">
    <source>
        <dbReference type="Proteomes" id="UP000801864"/>
    </source>
</evidence>
<organism evidence="5 6">
    <name type="scientific">Trichoderma lentiforme</name>
    <dbReference type="NCBI Taxonomy" id="1567552"/>
    <lineage>
        <taxon>Eukaryota</taxon>
        <taxon>Fungi</taxon>
        <taxon>Dikarya</taxon>
        <taxon>Ascomycota</taxon>
        <taxon>Pezizomycotina</taxon>
        <taxon>Sordariomycetes</taxon>
        <taxon>Hypocreomycetidae</taxon>
        <taxon>Hypocreales</taxon>
        <taxon>Hypocreaceae</taxon>
        <taxon>Trichoderma</taxon>
    </lineage>
</organism>
<dbReference type="PANTHER" id="PTHR43476">
    <property type="entry name" value="3-(3-HYDROXY-PHENYL)PROPIONATE/3-HYDROXYCINNAMIC ACID HYDROXYLASE"/>
    <property type="match status" value="1"/>
</dbReference>
<feature type="domain" description="FAD-binding" evidence="4">
    <location>
        <begin position="19"/>
        <end position="388"/>
    </location>
</feature>
<keyword evidence="1" id="KW-0285">Flavoprotein</keyword>
<dbReference type="EMBL" id="QLNT01000042">
    <property type="protein sequence ID" value="KAF3054707.1"/>
    <property type="molecule type" value="Genomic_DNA"/>
</dbReference>
<evidence type="ECO:0000259" key="4">
    <source>
        <dbReference type="Pfam" id="PF01494"/>
    </source>
</evidence>
<dbReference type="PANTHER" id="PTHR43476:SF3">
    <property type="entry name" value="FAD-BINDING MONOOXYGENASE"/>
    <property type="match status" value="1"/>
</dbReference>
<comment type="caution">
    <text evidence="5">The sequence shown here is derived from an EMBL/GenBank/DDBJ whole genome shotgun (WGS) entry which is preliminary data.</text>
</comment>
<dbReference type="Gene3D" id="3.50.50.60">
    <property type="entry name" value="FAD/NAD(P)-binding domain"/>
    <property type="match status" value="2"/>
</dbReference>
<dbReference type="InterPro" id="IPR002938">
    <property type="entry name" value="FAD-bd"/>
</dbReference>
<dbReference type="Pfam" id="PF01494">
    <property type="entry name" value="FAD_binding_3"/>
    <property type="match status" value="1"/>
</dbReference>
<dbReference type="InterPro" id="IPR036188">
    <property type="entry name" value="FAD/NAD-bd_sf"/>
</dbReference>